<keyword evidence="5" id="KW-1185">Reference proteome</keyword>
<evidence type="ECO:0000256" key="3">
    <source>
        <dbReference type="PROSITE-ProRule" id="PRU00708"/>
    </source>
</evidence>
<dbReference type="Pfam" id="PF13041">
    <property type="entry name" value="PPR_2"/>
    <property type="match status" value="1"/>
</dbReference>
<reference evidence="4" key="1">
    <citation type="journal article" date="2023" name="Plant J.">
        <title>The genome of the king protea, Protea cynaroides.</title>
        <authorList>
            <person name="Chang J."/>
            <person name="Duong T.A."/>
            <person name="Schoeman C."/>
            <person name="Ma X."/>
            <person name="Roodt D."/>
            <person name="Barker N."/>
            <person name="Li Z."/>
            <person name="Van de Peer Y."/>
            <person name="Mizrachi E."/>
        </authorList>
    </citation>
    <scope>NUCLEOTIDE SEQUENCE</scope>
    <source>
        <tissue evidence="4">Young leaves</tissue>
    </source>
</reference>
<name>A0A9Q0HB00_9MAGN</name>
<gene>
    <name evidence="4" type="ORF">NE237_022742</name>
</gene>
<comment type="similarity">
    <text evidence="1">Belongs to the PPR family. P subfamily.</text>
</comment>
<dbReference type="InterPro" id="IPR002885">
    <property type="entry name" value="PPR_rpt"/>
</dbReference>
<keyword evidence="2" id="KW-0677">Repeat</keyword>
<dbReference type="Gene3D" id="1.25.40.10">
    <property type="entry name" value="Tetratricopeptide repeat domain"/>
    <property type="match status" value="1"/>
</dbReference>
<accession>A0A9Q0HB00</accession>
<evidence type="ECO:0000256" key="2">
    <source>
        <dbReference type="ARBA" id="ARBA00022737"/>
    </source>
</evidence>
<evidence type="ECO:0000313" key="5">
    <source>
        <dbReference type="Proteomes" id="UP001141806"/>
    </source>
</evidence>
<protein>
    <recommendedName>
        <fullName evidence="6">Pentatricopeptide repeat-containing protein</fullName>
    </recommendedName>
</protein>
<evidence type="ECO:0000313" key="4">
    <source>
        <dbReference type="EMBL" id="KAJ4962803.1"/>
    </source>
</evidence>
<dbReference type="PROSITE" id="PS51375">
    <property type="entry name" value="PPR"/>
    <property type="match status" value="3"/>
</dbReference>
<feature type="repeat" description="PPR" evidence="3">
    <location>
        <begin position="213"/>
        <end position="247"/>
    </location>
</feature>
<feature type="repeat" description="PPR" evidence="3">
    <location>
        <begin position="143"/>
        <end position="177"/>
    </location>
</feature>
<dbReference type="EMBL" id="JAMYWD010000008">
    <property type="protein sequence ID" value="KAJ4962803.1"/>
    <property type="molecule type" value="Genomic_DNA"/>
</dbReference>
<dbReference type="Proteomes" id="UP001141806">
    <property type="component" value="Unassembled WGS sequence"/>
</dbReference>
<comment type="caution">
    <text evidence="4">The sequence shown here is derived from an EMBL/GenBank/DDBJ whole genome shotgun (WGS) entry which is preliminary data.</text>
</comment>
<evidence type="ECO:0000256" key="1">
    <source>
        <dbReference type="ARBA" id="ARBA00007626"/>
    </source>
</evidence>
<dbReference type="NCBIfam" id="TIGR00756">
    <property type="entry name" value="PPR"/>
    <property type="match status" value="3"/>
</dbReference>
<dbReference type="PANTHER" id="PTHR47447">
    <property type="entry name" value="OS03G0856100 PROTEIN"/>
    <property type="match status" value="1"/>
</dbReference>
<dbReference type="InterPro" id="IPR011990">
    <property type="entry name" value="TPR-like_helical_dom_sf"/>
</dbReference>
<dbReference type="OrthoDB" id="185373at2759"/>
<dbReference type="PANTHER" id="PTHR47447:SF17">
    <property type="entry name" value="OS12G0638900 PROTEIN"/>
    <property type="match status" value="1"/>
</dbReference>
<sequence length="272" mass="30784">MHCKPRRICPSKSNILSSMRVLASVVRPISQFSSKPRIFSLSFFTLESAVSNEILTILDTVHPIEDQLETLVPFLSPDVVTSVLQENQNVGVGFRFFIWAMRRKQFRSWVSHNLMTDKLCGANGIDLAWKSLEDLKNSGFPIVPQAFVVLIQAYAKSAMPEKAVESFGRMEEFGCRPNTFTYNSIIYVLVEKGVLLLALAVYNQMLKSDCRPNRATFGMLINASCEAGNTHDALQLFDEMAQRDWVRLMKLLSFWIRSGGRASFLDRMDIAV</sequence>
<feature type="repeat" description="PPR" evidence="3">
    <location>
        <begin position="178"/>
        <end position="212"/>
    </location>
</feature>
<dbReference type="Pfam" id="PF01535">
    <property type="entry name" value="PPR"/>
    <property type="match status" value="1"/>
</dbReference>
<dbReference type="AlphaFoldDB" id="A0A9Q0HB00"/>
<evidence type="ECO:0008006" key="6">
    <source>
        <dbReference type="Google" id="ProtNLM"/>
    </source>
</evidence>
<proteinExistence type="inferred from homology"/>
<organism evidence="4 5">
    <name type="scientific">Protea cynaroides</name>
    <dbReference type="NCBI Taxonomy" id="273540"/>
    <lineage>
        <taxon>Eukaryota</taxon>
        <taxon>Viridiplantae</taxon>
        <taxon>Streptophyta</taxon>
        <taxon>Embryophyta</taxon>
        <taxon>Tracheophyta</taxon>
        <taxon>Spermatophyta</taxon>
        <taxon>Magnoliopsida</taxon>
        <taxon>Proteales</taxon>
        <taxon>Proteaceae</taxon>
        <taxon>Protea</taxon>
    </lineage>
</organism>